<dbReference type="RefSeq" id="XP_004997737.1">
    <property type="nucleotide sequence ID" value="XM_004997680.1"/>
</dbReference>
<feature type="region of interest" description="Disordered" evidence="1">
    <location>
        <begin position="226"/>
        <end position="261"/>
    </location>
</feature>
<dbReference type="EMBL" id="GL832957">
    <property type="protein sequence ID" value="EGD78781.1"/>
    <property type="molecule type" value="Genomic_DNA"/>
</dbReference>
<dbReference type="KEGG" id="sre:PTSG_01757"/>
<proteinExistence type="predicted"/>
<dbReference type="Proteomes" id="UP000007799">
    <property type="component" value="Unassembled WGS sequence"/>
</dbReference>
<dbReference type="InParanoid" id="F2TYV7"/>
<keyword evidence="3" id="KW-1185">Reference proteome</keyword>
<feature type="compositionally biased region" description="Low complexity" evidence="1">
    <location>
        <begin position="246"/>
        <end position="261"/>
    </location>
</feature>
<organism evidence="3">
    <name type="scientific">Salpingoeca rosetta (strain ATCC 50818 / BSB-021)</name>
    <dbReference type="NCBI Taxonomy" id="946362"/>
    <lineage>
        <taxon>Eukaryota</taxon>
        <taxon>Choanoflagellata</taxon>
        <taxon>Craspedida</taxon>
        <taxon>Salpingoecidae</taxon>
        <taxon>Salpingoeca</taxon>
    </lineage>
</organism>
<evidence type="ECO:0000256" key="1">
    <source>
        <dbReference type="SAM" id="MobiDB-lite"/>
    </source>
</evidence>
<accession>F2TYV7</accession>
<protein>
    <submittedName>
        <fullName evidence="2">Uncharacterized protein</fullName>
    </submittedName>
</protein>
<gene>
    <name evidence="2" type="ORF">PTSG_01757</name>
</gene>
<feature type="compositionally biased region" description="Acidic residues" evidence="1">
    <location>
        <begin position="28"/>
        <end position="43"/>
    </location>
</feature>
<evidence type="ECO:0000313" key="3">
    <source>
        <dbReference type="Proteomes" id="UP000007799"/>
    </source>
</evidence>
<evidence type="ECO:0000313" key="2">
    <source>
        <dbReference type="EMBL" id="EGD78781.1"/>
    </source>
</evidence>
<dbReference type="GeneID" id="16078332"/>
<feature type="compositionally biased region" description="Polar residues" evidence="1">
    <location>
        <begin position="226"/>
        <end position="240"/>
    </location>
</feature>
<name>F2TYV7_SALR5</name>
<feature type="compositionally biased region" description="Acidic residues" evidence="1">
    <location>
        <begin position="72"/>
        <end position="117"/>
    </location>
</feature>
<sequence>MERREQEQQDEDGGHEEVTFVARVPNGDEADTTSSDDDGDEGDLGAWDTGVEDGRDDEGVASTAGYIPLMLDSDEGTANDDDGESGDDSDDDADADVDGSSDGVDDDADADGDDDADGNGGGGGGGEEEEAVVVEDVNGETSGRHEEEGSEGVVEPRQFTATMAVAMQIRAQGTIHVEPVEPQHARADDFALSEEHIHTIKACMASFSLPCPPDFNMTEVDTTIQRVLQRTQHQQEQHSAGTGAHQTHQQQQQDQQQPQRE</sequence>
<dbReference type="AlphaFoldDB" id="F2TYV7"/>
<reference evidence="2" key="1">
    <citation type="submission" date="2009-08" db="EMBL/GenBank/DDBJ databases">
        <title>Annotation of Salpingoeca rosetta.</title>
        <authorList>
            <consortium name="The Broad Institute Genome Sequencing Platform"/>
            <person name="Russ C."/>
            <person name="Cuomo C."/>
            <person name="Burger G."/>
            <person name="Gray M.W."/>
            <person name="Holland P.W.H."/>
            <person name="King N."/>
            <person name="Lang F.B.F."/>
            <person name="Roger A.J."/>
            <person name="Ruiz-Trillo I."/>
            <person name="Young S.K."/>
            <person name="Zeng Q."/>
            <person name="Gargeya S."/>
            <person name="Alvarado L."/>
            <person name="Berlin A."/>
            <person name="Chapman S.B."/>
            <person name="Chen Z."/>
            <person name="Freedman E."/>
            <person name="Gellesch M."/>
            <person name="Goldberg J."/>
            <person name="Griggs A."/>
            <person name="Gujja S."/>
            <person name="Heilman E."/>
            <person name="Heiman D."/>
            <person name="Howarth C."/>
            <person name="Mehta T."/>
            <person name="Neiman D."/>
            <person name="Pearson M."/>
            <person name="Roberts A."/>
            <person name="Saif S."/>
            <person name="Shea T."/>
            <person name="Shenoy N."/>
            <person name="Sisk P."/>
            <person name="Stolte C."/>
            <person name="Sykes S."/>
            <person name="White J."/>
            <person name="Yandava C."/>
            <person name="Haas B."/>
            <person name="Nusbaum C."/>
            <person name="Birren B."/>
        </authorList>
    </citation>
    <scope>NUCLEOTIDE SEQUENCE [LARGE SCALE GENOMIC DNA]</scope>
    <source>
        <strain evidence="2">ATCC 50818</strain>
    </source>
</reference>
<feature type="region of interest" description="Disordered" evidence="1">
    <location>
        <begin position="1"/>
        <end position="154"/>
    </location>
</feature>